<dbReference type="RefSeq" id="WP_076932061.1">
    <property type="nucleotide sequence ID" value="NZ_LT605205.1"/>
</dbReference>
<organism evidence="3 4">
    <name type="scientific">Proteiniphilum saccharofermentans</name>
    <dbReference type="NCBI Taxonomy" id="1642647"/>
    <lineage>
        <taxon>Bacteria</taxon>
        <taxon>Pseudomonadati</taxon>
        <taxon>Bacteroidota</taxon>
        <taxon>Bacteroidia</taxon>
        <taxon>Bacteroidales</taxon>
        <taxon>Dysgonomonadaceae</taxon>
        <taxon>Proteiniphilum</taxon>
    </lineage>
</organism>
<feature type="chain" id="PRO_5010240035" evidence="1">
    <location>
        <begin position="20"/>
        <end position="200"/>
    </location>
</feature>
<dbReference type="InterPro" id="IPR052544">
    <property type="entry name" value="Bacteriocin_Proc_Enz"/>
</dbReference>
<keyword evidence="1" id="KW-0732">Signal</keyword>
<dbReference type="InterPro" id="IPR029479">
    <property type="entry name" value="Nitroreductase"/>
</dbReference>
<dbReference type="InterPro" id="IPR000415">
    <property type="entry name" value="Nitroreductase-like"/>
</dbReference>
<dbReference type="KEGG" id="psac:PSM36_1044"/>
<gene>
    <name evidence="3" type="ORF">PSM36_1044</name>
</gene>
<keyword evidence="4" id="KW-1185">Reference proteome</keyword>
<reference evidence="3 4" key="1">
    <citation type="submission" date="2016-08" db="EMBL/GenBank/DDBJ databases">
        <authorList>
            <person name="Seilhamer J.J."/>
        </authorList>
    </citation>
    <scope>NUCLEOTIDE SEQUENCE [LARGE SCALE GENOMIC DNA]</scope>
    <source>
        <strain evidence="3">M3/6</strain>
    </source>
</reference>
<dbReference type="CDD" id="cd02142">
    <property type="entry name" value="McbC_SagB-like_oxidoreductase"/>
    <property type="match status" value="1"/>
</dbReference>
<dbReference type="GO" id="GO:0016491">
    <property type="term" value="F:oxidoreductase activity"/>
    <property type="evidence" value="ECO:0007669"/>
    <property type="project" value="InterPro"/>
</dbReference>
<evidence type="ECO:0000256" key="1">
    <source>
        <dbReference type="SAM" id="SignalP"/>
    </source>
</evidence>
<dbReference type="PANTHER" id="PTHR43745:SF2">
    <property type="entry name" value="NITROREDUCTASE MJ1384-RELATED"/>
    <property type="match status" value="1"/>
</dbReference>
<dbReference type="AlphaFoldDB" id="A0A1R3T160"/>
<sequence>MTRFSILSLIFIMCCSISAQDINLPAPNKTGGKPLMQALNERKSTRSYQDKELTSQQLSDLLWAANGFNRDDKRTAPTANNRQELELYVTTKNGVYFYDARNHLLKEVKKGDQRAQAGTQDFVARAALNLIFVSDMEKASSREYAYTNCGFVAQNVYLYCASEGLGAVVRGSFDKDKLSELLKLNSNQQVLLTQSVGYPD</sequence>
<name>A0A1R3T160_9BACT</name>
<accession>A0A1R3T160</accession>
<evidence type="ECO:0000259" key="2">
    <source>
        <dbReference type="Pfam" id="PF00881"/>
    </source>
</evidence>
<protein>
    <submittedName>
        <fullName evidence="3">This family is the oxydase domain of NRPS</fullName>
    </submittedName>
</protein>
<dbReference type="Pfam" id="PF00881">
    <property type="entry name" value="Nitroreductase"/>
    <property type="match status" value="1"/>
</dbReference>
<dbReference type="PANTHER" id="PTHR43745">
    <property type="entry name" value="NITROREDUCTASE MJ1384-RELATED"/>
    <property type="match status" value="1"/>
</dbReference>
<evidence type="ECO:0000313" key="4">
    <source>
        <dbReference type="Proteomes" id="UP000187464"/>
    </source>
</evidence>
<dbReference type="EMBL" id="LT605205">
    <property type="protein sequence ID" value="SCD19869.1"/>
    <property type="molecule type" value="Genomic_DNA"/>
</dbReference>
<proteinExistence type="predicted"/>
<dbReference type="Proteomes" id="UP000187464">
    <property type="component" value="Chromosome I"/>
</dbReference>
<evidence type="ECO:0000313" key="3">
    <source>
        <dbReference type="EMBL" id="SCD19869.1"/>
    </source>
</evidence>
<dbReference type="SUPFAM" id="SSF55469">
    <property type="entry name" value="FMN-dependent nitroreductase-like"/>
    <property type="match status" value="1"/>
</dbReference>
<dbReference type="STRING" id="1642647.PSM36_1044"/>
<feature type="domain" description="Nitroreductase" evidence="2">
    <location>
        <begin position="41"/>
        <end position="198"/>
    </location>
</feature>
<dbReference type="Gene3D" id="3.40.109.10">
    <property type="entry name" value="NADH Oxidase"/>
    <property type="match status" value="1"/>
</dbReference>
<feature type="signal peptide" evidence="1">
    <location>
        <begin position="1"/>
        <end position="19"/>
    </location>
</feature>